<keyword evidence="4" id="KW-1185">Reference proteome</keyword>
<evidence type="ECO:0000313" key="4">
    <source>
        <dbReference type="Proteomes" id="UP000441523"/>
    </source>
</evidence>
<reference evidence="3 4" key="1">
    <citation type="submission" date="2019-09" db="EMBL/GenBank/DDBJ databases">
        <title>YIM 132548 draft genome.</title>
        <authorList>
            <person name="Jiang L."/>
        </authorList>
    </citation>
    <scope>NUCLEOTIDE SEQUENCE [LARGE SCALE GENOMIC DNA]</scope>
    <source>
        <strain evidence="3 4">YIM 132548</strain>
    </source>
</reference>
<proteinExistence type="predicted"/>
<evidence type="ECO:0000313" key="3">
    <source>
        <dbReference type="EMBL" id="KAB1069325.1"/>
    </source>
</evidence>
<dbReference type="EMBL" id="VZZJ01000040">
    <property type="protein sequence ID" value="KAB1069325.1"/>
    <property type="molecule type" value="Genomic_DNA"/>
</dbReference>
<evidence type="ECO:0000256" key="2">
    <source>
        <dbReference type="SAM" id="SignalP"/>
    </source>
</evidence>
<name>A0A6N6MEU5_9HYPH</name>
<protein>
    <submittedName>
        <fullName evidence="3">Uncharacterized protein</fullName>
    </submittedName>
</protein>
<organism evidence="3 4">
    <name type="scientific">Methylobacterium planeticum</name>
    <dbReference type="NCBI Taxonomy" id="2615211"/>
    <lineage>
        <taxon>Bacteria</taxon>
        <taxon>Pseudomonadati</taxon>
        <taxon>Pseudomonadota</taxon>
        <taxon>Alphaproteobacteria</taxon>
        <taxon>Hyphomicrobiales</taxon>
        <taxon>Methylobacteriaceae</taxon>
        <taxon>Methylobacterium</taxon>
    </lineage>
</organism>
<evidence type="ECO:0000256" key="1">
    <source>
        <dbReference type="SAM" id="MobiDB-lite"/>
    </source>
</evidence>
<feature type="chain" id="PRO_5026900066" evidence="2">
    <location>
        <begin position="20"/>
        <end position="101"/>
    </location>
</feature>
<gene>
    <name evidence="3" type="ORF">F6X51_25435</name>
</gene>
<feature type="region of interest" description="Disordered" evidence="1">
    <location>
        <begin position="45"/>
        <end position="101"/>
    </location>
</feature>
<comment type="caution">
    <text evidence="3">The sequence shown here is derived from an EMBL/GenBank/DDBJ whole genome shotgun (WGS) entry which is preliminary data.</text>
</comment>
<feature type="signal peptide" evidence="2">
    <location>
        <begin position="1"/>
        <end position="19"/>
    </location>
</feature>
<dbReference type="Proteomes" id="UP000441523">
    <property type="component" value="Unassembled WGS sequence"/>
</dbReference>
<feature type="compositionally biased region" description="Gly residues" evidence="1">
    <location>
        <begin position="92"/>
        <end position="101"/>
    </location>
</feature>
<keyword evidence="2" id="KW-0732">Signal</keyword>
<sequence>MKQLIFAVVALPLATTAFAQTGTGPAEIRQPGPPTAIAPAEATGTVVKPGGIDNSGPGSIGTAAPGGTGASSISNNSGAAGNAEHPERPIGNTGGGGSGGQ</sequence>
<dbReference type="AlphaFoldDB" id="A0A6N6MEU5"/>
<dbReference type="RefSeq" id="WP_150966664.1">
    <property type="nucleotide sequence ID" value="NZ_VZZJ01000040.1"/>
</dbReference>
<accession>A0A6N6MEU5</accession>
<feature type="compositionally biased region" description="Low complexity" evidence="1">
    <location>
        <begin position="70"/>
        <end position="83"/>
    </location>
</feature>